<evidence type="ECO:0000256" key="1">
    <source>
        <dbReference type="ARBA" id="ARBA00022729"/>
    </source>
</evidence>
<dbReference type="STRING" id="60175.A0A1V6YR13"/>
<dbReference type="OMA" id="NGHICEH"/>
<evidence type="ECO:0008006" key="6">
    <source>
        <dbReference type="Google" id="ProtNLM"/>
    </source>
</evidence>
<dbReference type="EMBL" id="MOOB01000013">
    <property type="protein sequence ID" value="OQE89833.1"/>
    <property type="molecule type" value="Genomic_DNA"/>
</dbReference>
<protein>
    <recommendedName>
        <fullName evidence="6">Peptidase S8/S53 domain-containing protein</fullName>
    </recommendedName>
</protein>
<feature type="compositionally biased region" description="Low complexity" evidence="3">
    <location>
        <begin position="276"/>
        <end position="285"/>
    </location>
</feature>
<comment type="caution">
    <text evidence="4">The sequence shown here is derived from an EMBL/GenBank/DDBJ whole genome shotgun (WGS) entry which is preliminary data.</text>
</comment>
<evidence type="ECO:0000256" key="3">
    <source>
        <dbReference type="SAM" id="MobiDB-lite"/>
    </source>
</evidence>
<dbReference type="InterPro" id="IPR036852">
    <property type="entry name" value="Peptidase_S8/S53_dom_sf"/>
</dbReference>
<keyword evidence="2" id="KW-0865">Zymogen</keyword>
<dbReference type="Proteomes" id="UP000191691">
    <property type="component" value="Unassembled WGS sequence"/>
</dbReference>
<keyword evidence="5" id="KW-1185">Reference proteome</keyword>
<proteinExistence type="predicted"/>
<gene>
    <name evidence="4" type="ORF">PENNAL_c0013G08105</name>
</gene>
<keyword evidence="1" id="KW-0732">Signal</keyword>
<dbReference type="SUPFAM" id="SSF52743">
    <property type="entry name" value="Subtilisin-like"/>
    <property type="match status" value="1"/>
</dbReference>
<evidence type="ECO:0000313" key="4">
    <source>
        <dbReference type="EMBL" id="OQE89833.1"/>
    </source>
</evidence>
<feature type="compositionally biased region" description="Basic and acidic residues" evidence="3">
    <location>
        <begin position="495"/>
        <end position="510"/>
    </location>
</feature>
<dbReference type="GO" id="GO:0006508">
    <property type="term" value="P:proteolysis"/>
    <property type="evidence" value="ECO:0007669"/>
    <property type="project" value="InterPro"/>
</dbReference>
<feature type="region of interest" description="Disordered" evidence="3">
    <location>
        <begin position="261"/>
        <end position="301"/>
    </location>
</feature>
<organism evidence="4 5">
    <name type="scientific">Penicillium nalgiovense</name>
    <dbReference type="NCBI Taxonomy" id="60175"/>
    <lineage>
        <taxon>Eukaryota</taxon>
        <taxon>Fungi</taxon>
        <taxon>Dikarya</taxon>
        <taxon>Ascomycota</taxon>
        <taxon>Pezizomycotina</taxon>
        <taxon>Eurotiomycetes</taxon>
        <taxon>Eurotiomycetidae</taxon>
        <taxon>Eurotiales</taxon>
        <taxon>Aspergillaceae</taxon>
        <taxon>Penicillium</taxon>
    </lineage>
</organism>
<evidence type="ECO:0000313" key="5">
    <source>
        <dbReference type="Proteomes" id="UP000191691"/>
    </source>
</evidence>
<accession>A0A1V6YR13</accession>
<evidence type="ECO:0000256" key="2">
    <source>
        <dbReference type="ARBA" id="ARBA00023145"/>
    </source>
</evidence>
<feature type="region of interest" description="Disordered" evidence="3">
    <location>
        <begin position="435"/>
        <end position="531"/>
    </location>
</feature>
<dbReference type="AlphaFoldDB" id="A0A1V6YR13"/>
<reference evidence="5" key="1">
    <citation type="journal article" date="2017" name="Nat. Microbiol.">
        <title>Global analysis of biosynthetic gene clusters reveals vast potential of secondary metabolite production in Penicillium species.</title>
        <authorList>
            <person name="Nielsen J.C."/>
            <person name="Grijseels S."/>
            <person name="Prigent S."/>
            <person name="Ji B."/>
            <person name="Dainat J."/>
            <person name="Nielsen K.F."/>
            <person name="Frisvad J.C."/>
            <person name="Workman M."/>
            <person name="Nielsen J."/>
        </authorList>
    </citation>
    <scope>NUCLEOTIDE SEQUENCE [LARGE SCALE GENOMIC DNA]</scope>
    <source>
        <strain evidence="5">IBT 13039</strain>
    </source>
</reference>
<sequence length="647" mass="71542">MDALRQSACLPLVLPDVAYAYYYEETNYNLGFPLSQESSPQDEDLSLPAETPADDFHATRKTPYYALSQVSLPRGGMWLGKRSQSFIHDAPDENKYVYHYDVASAVDTYVYMLGEDSIWANHPEFAGRNIEYLDSQHGFGPVVPPPADLKHGAAVAAMVVGNQLGLCPTCTLVVVTSTRPSKQVEGWHHYPNEKIIAQLLDVLDDVKRRGRQGKATIVMSFYDWPHRISPMVYIAFREWPSVACHLSLPHCVVLTPAWDDRKPPSEAGRARRRAGGLRQQPRPGRSSIPDAPREGMPVRRYPAKFPDPNDQYGGLSNIIVVAATDMNALRVEESNFSPFVAAVVALLFVAALANYFRSVPSRWQSQLDKPSNVKKLIRLDARYFRAMGSNVDAKKLRPVIWNGHICEHSCICEAGSTEDWAKTCPNIQDNLKDESTNLGENVGPCDPSENSNPAKRGQYECRQSGSSGSCPNLPGDKGPGKQINWEECPSEPESEDCHPPDYYDPKDPDNPHGQPPAPPPKPSSTTTTVGRMVTPTGQLTMNSYSAYTPDAICNGIFIVDGVIGSFPDISEDPEPNFSIDQCGTDMTFIDEGPEFFDKCGFQLEIAGKKYTPPKLDALDDDNPCSGHCDLSFLTGLLLFEELEDPFC</sequence>
<dbReference type="Gene3D" id="3.40.50.200">
    <property type="entry name" value="Peptidase S8/S53 domain"/>
    <property type="match status" value="1"/>
</dbReference>
<feature type="compositionally biased region" description="Polar residues" evidence="3">
    <location>
        <begin position="461"/>
        <end position="470"/>
    </location>
</feature>
<dbReference type="GO" id="GO:0004252">
    <property type="term" value="F:serine-type endopeptidase activity"/>
    <property type="evidence" value="ECO:0007669"/>
    <property type="project" value="InterPro"/>
</dbReference>
<name>A0A1V6YR13_PENNA</name>
<feature type="compositionally biased region" description="Pro residues" evidence="3">
    <location>
        <begin position="513"/>
        <end position="522"/>
    </location>
</feature>